<dbReference type="GO" id="GO:0004713">
    <property type="term" value="F:protein tyrosine kinase activity"/>
    <property type="evidence" value="ECO:0007669"/>
    <property type="project" value="TreeGrafter"/>
</dbReference>
<dbReference type="eggNOG" id="COG0546">
    <property type="taxonomic scope" value="Bacteria"/>
</dbReference>
<keyword evidence="2" id="KW-1185">Reference proteome</keyword>
<dbReference type="InterPro" id="IPR036412">
    <property type="entry name" value="HAD-like_sf"/>
</dbReference>
<dbReference type="GO" id="GO:0005829">
    <property type="term" value="C:cytosol"/>
    <property type="evidence" value="ECO:0007669"/>
    <property type="project" value="TreeGrafter"/>
</dbReference>
<sequence>MKYKLVIFDFDGTIADTSPGILDSHRFALSAMGKEVPCEKELRTVIGGNLLQIYINRFRFYENKAREAVSIYRSRYAENGIHMAVLYPGIEMLLSKLKEKNYKIGMATLKAEKFAKIMLSELGVDSYFDAVCGMDEDDRLTKALLIEKCCNFCDVEKSKTILIGDSNNDLLGAKEAGVHFVGVTYGFGFSKDEKYCFDSAHTTEEVLSVIENQKENGECENVVI</sequence>
<evidence type="ECO:0000313" key="2">
    <source>
        <dbReference type="Proteomes" id="UP000005561"/>
    </source>
</evidence>
<dbReference type="SUPFAM" id="SSF56784">
    <property type="entry name" value="HAD-like"/>
    <property type="match status" value="1"/>
</dbReference>
<dbReference type="Gene3D" id="3.40.50.1000">
    <property type="entry name" value="HAD superfamily/HAD-like"/>
    <property type="match status" value="1"/>
</dbReference>
<reference evidence="1" key="1">
    <citation type="submission" date="2009-07" db="EMBL/GenBank/DDBJ databases">
        <authorList>
            <person name="Weinstock G."/>
            <person name="Sodergren E."/>
            <person name="Clifton S."/>
            <person name="Fulton L."/>
            <person name="Fulton B."/>
            <person name="Courtney L."/>
            <person name="Fronick C."/>
            <person name="Harrison M."/>
            <person name="Strong C."/>
            <person name="Farmer C."/>
            <person name="Delahaunty K."/>
            <person name="Markovic C."/>
            <person name="Hall O."/>
            <person name="Minx P."/>
            <person name="Tomlinson C."/>
            <person name="Mitreva M."/>
            <person name="Nelson J."/>
            <person name="Hou S."/>
            <person name="Wollam A."/>
            <person name="Pepin K.H."/>
            <person name="Johnson M."/>
            <person name="Bhonagiri V."/>
            <person name="Nash W.E."/>
            <person name="Warren W."/>
            <person name="Chinwalla A."/>
            <person name="Mardis E.R."/>
            <person name="Wilson R.K."/>
        </authorList>
    </citation>
    <scope>NUCLEOTIDE SEQUENCE [LARGE SCALE GENOMIC DNA]</scope>
    <source>
        <strain evidence="1">DSM 14469</strain>
    </source>
</reference>
<dbReference type="GO" id="GO:0016787">
    <property type="term" value="F:hydrolase activity"/>
    <property type="evidence" value="ECO:0007669"/>
    <property type="project" value="UniProtKB-KW"/>
</dbReference>
<dbReference type="STRING" id="168384.SAMN05660368_03812"/>
<organism evidence="1 2">
    <name type="scientific">Marvinbryantia formatexigens DSM 14469</name>
    <dbReference type="NCBI Taxonomy" id="478749"/>
    <lineage>
        <taxon>Bacteria</taxon>
        <taxon>Bacillati</taxon>
        <taxon>Bacillota</taxon>
        <taxon>Clostridia</taxon>
        <taxon>Lachnospirales</taxon>
        <taxon>Lachnospiraceae</taxon>
        <taxon>Marvinbryantia</taxon>
    </lineage>
</organism>
<dbReference type="Pfam" id="PF13419">
    <property type="entry name" value="HAD_2"/>
    <property type="match status" value="1"/>
</dbReference>
<dbReference type="InterPro" id="IPR023214">
    <property type="entry name" value="HAD_sf"/>
</dbReference>
<dbReference type="Gene3D" id="1.10.150.240">
    <property type="entry name" value="Putative phosphatase, domain 2"/>
    <property type="match status" value="1"/>
</dbReference>
<dbReference type="InterPro" id="IPR023198">
    <property type="entry name" value="PGP-like_dom2"/>
</dbReference>
<evidence type="ECO:0000313" key="1">
    <source>
        <dbReference type="EMBL" id="EET58741.1"/>
    </source>
</evidence>
<dbReference type="Proteomes" id="UP000005561">
    <property type="component" value="Unassembled WGS sequence"/>
</dbReference>
<dbReference type="InterPro" id="IPR041492">
    <property type="entry name" value="HAD_2"/>
</dbReference>
<dbReference type="SFLD" id="SFLDS00003">
    <property type="entry name" value="Haloacid_Dehalogenase"/>
    <property type="match status" value="1"/>
</dbReference>
<dbReference type="SFLD" id="SFLDG01129">
    <property type="entry name" value="C1.5:_HAD__Beta-PGM__Phosphata"/>
    <property type="match status" value="1"/>
</dbReference>
<dbReference type="AlphaFoldDB" id="C6LKZ3"/>
<dbReference type="InterPro" id="IPR050155">
    <property type="entry name" value="HAD-like_hydrolase_sf"/>
</dbReference>
<comment type="caution">
    <text evidence="1">The sequence shown here is derived from an EMBL/GenBank/DDBJ whole genome shotgun (WGS) entry which is preliminary data.</text>
</comment>
<dbReference type="PANTHER" id="PTHR43434">
    <property type="entry name" value="PHOSPHOGLYCOLATE PHOSPHATASE"/>
    <property type="match status" value="1"/>
</dbReference>
<gene>
    <name evidence="1" type="ORF">BRYFOR_09340</name>
</gene>
<dbReference type="EMBL" id="ACCL02000026">
    <property type="protein sequence ID" value="EET58741.1"/>
    <property type="molecule type" value="Genomic_DNA"/>
</dbReference>
<dbReference type="PANTHER" id="PTHR43434:SF20">
    <property type="entry name" value="5'-NUCLEOTIDASE"/>
    <property type="match status" value="1"/>
</dbReference>
<accession>C6LKZ3</accession>
<proteinExistence type="predicted"/>
<name>C6LKZ3_9FIRM</name>
<protein>
    <submittedName>
        <fullName evidence="1">Haloacid dehalogenase-like hydrolase</fullName>
    </submittedName>
</protein>